<evidence type="ECO:0000259" key="7">
    <source>
        <dbReference type="Pfam" id="PF25967"/>
    </source>
</evidence>
<dbReference type="Pfam" id="PF25917">
    <property type="entry name" value="BSH_RND"/>
    <property type="match status" value="1"/>
</dbReference>
<dbReference type="InterPro" id="IPR058625">
    <property type="entry name" value="MdtA-like_BSH"/>
</dbReference>
<dbReference type="InterPro" id="IPR058792">
    <property type="entry name" value="Beta-barrel_RND_2"/>
</dbReference>
<feature type="coiled-coil region" evidence="4">
    <location>
        <begin position="138"/>
        <end position="168"/>
    </location>
</feature>
<accession>A0ABY6LY57</accession>
<evidence type="ECO:0000259" key="6">
    <source>
        <dbReference type="Pfam" id="PF25954"/>
    </source>
</evidence>
<reference evidence="8" key="1">
    <citation type="submission" date="2021-08" db="EMBL/GenBank/DDBJ databases">
        <title>Flavobacterium sp. strain CC-SYL302.</title>
        <authorList>
            <person name="Lin S.-Y."/>
            <person name="Lee T.-H."/>
            <person name="Young C.-C."/>
        </authorList>
    </citation>
    <scope>NUCLEOTIDE SEQUENCE</scope>
    <source>
        <strain evidence="8">CC-SYL302</strain>
    </source>
</reference>
<gene>
    <name evidence="8" type="ORF">K5I29_12435</name>
</gene>
<evidence type="ECO:0000256" key="1">
    <source>
        <dbReference type="ARBA" id="ARBA00004196"/>
    </source>
</evidence>
<dbReference type="Pfam" id="PF25954">
    <property type="entry name" value="Beta-barrel_RND_2"/>
    <property type="match status" value="1"/>
</dbReference>
<keyword evidence="4" id="KW-0175">Coiled coil</keyword>
<evidence type="ECO:0000313" key="8">
    <source>
        <dbReference type="EMBL" id="UYW01241.1"/>
    </source>
</evidence>
<dbReference type="PANTHER" id="PTHR30469">
    <property type="entry name" value="MULTIDRUG RESISTANCE PROTEIN MDTA"/>
    <property type="match status" value="1"/>
</dbReference>
<dbReference type="EMBL" id="CP081495">
    <property type="protein sequence ID" value="UYW01241.1"/>
    <property type="molecule type" value="Genomic_DNA"/>
</dbReference>
<protein>
    <submittedName>
        <fullName evidence="8">Efflux RND transporter periplasmic adaptor subunit</fullName>
    </submittedName>
</protein>
<evidence type="ECO:0000259" key="5">
    <source>
        <dbReference type="Pfam" id="PF25917"/>
    </source>
</evidence>
<dbReference type="Proteomes" id="UP001163328">
    <property type="component" value="Chromosome"/>
</dbReference>
<name>A0ABY6LY57_9FLAO</name>
<evidence type="ECO:0000256" key="3">
    <source>
        <dbReference type="ARBA" id="ARBA00022448"/>
    </source>
</evidence>
<dbReference type="PANTHER" id="PTHR30469:SF15">
    <property type="entry name" value="HLYD FAMILY OF SECRETION PROTEINS"/>
    <property type="match status" value="1"/>
</dbReference>
<comment type="similarity">
    <text evidence="2">Belongs to the membrane fusion protein (MFP) (TC 8.A.1) family.</text>
</comment>
<comment type="subcellular location">
    <subcellularLocation>
        <location evidence="1">Cell envelope</location>
    </subcellularLocation>
</comment>
<evidence type="ECO:0000313" key="9">
    <source>
        <dbReference type="Proteomes" id="UP001163328"/>
    </source>
</evidence>
<feature type="domain" description="Multidrug resistance protein MdtA-like barrel-sandwich hybrid" evidence="5">
    <location>
        <begin position="72"/>
        <end position="196"/>
    </location>
</feature>
<dbReference type="Gene3D" id="2.40.30.170">
    <property type="match status" value="1"/>
</dbReference>
<dbReference type="InterPro" id="IPR006143">
    <property type="entry name" value="RND_pump_MFP"/>
</dbReference>
<keyword evidence="9" id="KW-1185">Reference proteome</keyword>
<dbReference type="RefSeq" id="WP_264433676.1">
    <property type="nucleotide sequence ID" value="NZ_CP081495.1"/>
</dbReference>
<keyword evidence="3" id="KW-0813">Transport</keyword>
<feature type="domain" description="CusB-like beta-barrel" evidence="6">
    <location>
        <begin position="203"/>
        <end position="275"/>
    </location>
</feature>
<evidence type="ECO:0000256" key="2">
    <source>
        <dbReference type="ARBA" id="ARBA00009477"/>
    </source>
</evidence>
<dbReference type="Gene3D" id="2.40.420.20">
    <property type="match status" value="1"/>
</dbReference>
<dbReference type="Gene3D" id="2.40.50.100">
    <property type="match status" value="1"/>
</dbReference>
<organism evidence="8 9">
    <name type="scientific">Flavobacterium agricola</name>
    <dbReference type="NCBI Taxonomy" id="2870839"/>
    <lineage>
        <taxon>Bacteria</taxon>
        <taxon>Pseudomonadati</taxon>
        <taxon>Bacteroidota</taxon>
        <taxon>Flavobacteriia</taxon>
        <taxon>Flavobacteriales</taxon>
        <taxon>Flavobacteriaceae</taxon>
        <taxon>Flavobacterium</taxon>
    </lineage>
</organism>
<dbReference type="SUPFAM" id="SSF111369">
    <property type="entry name" value="HlyD-like secretion proteins"/>
    <property type="match status" value="1"/>
</dbReference>
<dbReference type="NCBIfam" id="TIGR01730">
    <property type="entry name" value="RND_mfp"/>
    <property type="match status" value="1"/>
</dbReference>
<dbReference type="InterPro" id="IPR058627">
    <property type="entry name" value="MdtA-like_C"/>
</dbReference>
<dbReference type="Pfam" id="PF25967">
    <property type="entry name" value="RND-MFP_C"/>
    <property type="match status" value="1"/>
</dbReference>
<evidence type="ECO:0000256" key="4">
    <source>
        <dbReference type="SAM" id="Coils"/>
    </source>
</evidence>
<proteinExistence type="inferred from homology"/>
<sequence>MKKIIITGIVIVAALAGIMYVLNNNKEKNEAETAVVAETNAAVAVRVDTVQVKDINADNVVNGTFAPIQQLNLSAETSGQVQKVFVKEGDRVQVGQTLAIIKADKFNVGVNNAQAAYNTALADANRFESAYQTGGVTKQQLDQVKLQLENAKNNLANARINSSDAVIKATIPGIINSKNVEPGTFVNPGQGLFDIVNISELKLKVTVDEKNVAGLKVGDKIEITTSVFPTDAFWGKITFIAPKADASLNFPVEILVTDNPDQKLKAGMYANAHFGLDSKTPILVVPRNAFVGSVSSNQIFVAKNNKAVLTQVTSGRSFGDYIEVLSGLNAGEVVITSGQINLFNDSPIKIIN</sequence>
<feature type="domain" description="Multidrug resistance protein MdtA-like C-terminal permuted SH3" evidence="7">
    <location>
        <begin position="283"/>
        <end position="338"/>
    </location>
</feature>